<sequence length="335" mass="37414">MGMASGASGRSRSQAMILAVVLLLLLGCGSTWQAHGSHRMHVSPVNSTLQYMQIEGTEVLWQRPPHPKAALFLAHGCSHSATDWWEKSEYCPDCIGLPEEMAIVKAALGRGYLPIAVSSQDRHFSRCWTEDDERPVKHVIREVLSREGLQRLPLFALGASSGGSFLPVLAQGLNFTGLCIQIMATHPDLLSASFPPTVFVHMPRDSYTARRLQSNVQKLKQQEIPVREYQQSPLPLSARFFSDRIPSLAPALSQRIFAALTKADYLTETGELHTDPRRSEWRQVLQGAIPELKDVNLEADESSISEVMNVAWASHEITSEFIAQTLRFFDLFLHR</sequence>
<dbReference type="SUPFAM" id="SSF53474">
    <property type="entry name" value="alpha/beta-Hydrolases"/>
    <property type="match status" value="1"/>
</dbReference>
<dbReference type="PANTHER" id="PTHR35128">
    <property type="entry name" value="SECRETION-REGULATING GUANINE NUCLEOTIDE EXCHANGE FACTOR"/>
    <property type="match status" value="1"/>
</dbReference>
<organism evidence="3">
    <name type="scientific">Eutreptiella gymnastica</name>
    <dbReference type="NCBI Taxonomy" id="73025"/>
    <lineage>
        <taxon>Eukaryota</taxon>
        <taxon>Discoba</taxon>
        <taxon>Euglenozoa</taxon>
        <taxon>Euglenida</taxon>
        <taxon>Spirocuta</taxon>
        <taxon>Euglenophyceae</taxon>
        <taxon>Eutreptiales</taxon>
        <taxon>Eutreptiaceae</taxon>
        <taxon>Eutreptiella</taxon>
    </lineage>
</organism>
<dbReference type="AlphaFoldDB" id="A0A6U8HAX1"/>
<feature type="chain" id="PRO_5036192453" evidence="1">
    <location>
        <begin position="34"/>
        <end position="335"/>
    </location>
</feature>
<accession>A0A6U8HAX1</accession>
<evidence type="ECO:0000313" key="2">
    <source>
        <dbReference type="EMBL" id="CAD9027184.1"/>
    </source>
</evidence>
<dbReference type="PANTHER" id="PTHR35128:SF1">
    <property type="entry name" value="SECRETION-REGULATING GUANINE NUCLEOTIDE EXCHANGE FACTOR"/>
    <property type="match status" value="1"/>
</dbReference>
<keyword evidence="1" id="KW-0732">Signal</keyword>
<protein>
    <submittedName>
        <fullName evidence="3">Uncharacterized protein</fullName>
    </submittedName>
</protein>
<feature type="signal peptide" evidence="1">
    <location>
        <begin position="1"/>
        <end position="33"/>
    </location>
</feature>
<evidence type="ECO:0000256" key="1">
    <source>
        <dbReference type="SAM" id="SignalP"/>
    </source>
</evidence>
<dbReference type="Gene3D" id="3.40.50.1820">
    <property type="entry name" value="alpha/beta hydrolase"/>
    <property type="match status" value="1"/>
</dbReference>
<name>A0A6U8HAX1_9EUGL</name>
<proteinExistence type="predicted"/>
<reference evidence="3" key="1">
    <citation type="submission" date="2021-01" db="EMBL/GenBank/DDBJ databases">
        <authorList>
            <person name="Corre E."/>
            <person name="Pelletier E."/>
            <person name="Niang G."/>
            <person name="Scheremetjew M."/>
            <person name="Finn R."/>
            <person name="Kale V."/>
            <person name="Holt S."/>
            <person name="Cochrane G."/>
            <person name="Meng A."/>
            <person name="Brown T."/>
            <person name="Cohen L."/>
        </authorList>
    </citation>
    <scope>NUCLEOTIDE SEQUENCE</scope>
    <source>
        <strain evidence="3">NIES-381</strain>
    </source>
</reference>
<dbReference type="InterPro" id="IPR029058">
    <property type="entry name" value="AB_hydrolase_fold"/>
</dbReference>
<dbReference type="EMBL" id="HBGA01103239">
    <property type="protein sequence ID" value="CAD9027185.1"/>
    <property type="molecule type" value="Transcribed_RNA"/>
</dbReference>
<evidence type="ECO:0000313" key="3">
    <source>
        <dbReference type="EMBL" id="CAD9027185.1"/>
    </source>
</evidence>
<gene>
    <name evidence="2" type="ORF">EGYM00392_LOCUS38314</name>
    <name evidence="3" type="ORF">EGYM00392_LOCUS38315</name>
</gene>
<dbReference type="EMBL" id="HBGA01103238">
    <property type="protein sequence ID" value="CAD9027184.1"/>
    <property type="molecule type" value="Transcribed_RNA"/>
</dbReference>